<accession>A0A7I7M669</accession>
<dbReference type="GO" id="GO:0006635">
    <property type="term" value="P:fatty acid beta-oxidation"/>
    <property type="evidence" value="ECO:0007669"/>
    <property type="project" value="TreeGrafter"/>
</dbReference>
<feature type="domain" description="Peroxisomal multifunctional enzyme type 2-like N-terminal" evidence="3">
    <location>
        <begin position="19"/>
        <end position="144"/>
    </location>
</feature>
<evidence type="ECO:0000256" key="1">
    <source>
        <dbReference type="ARBA" id="ARBA00005254"/>
    </source>
</evidence>
<dbReference type="KEGG" id="mpsc:MPSYJ_09170"/>
<reference evidence="4 5" key="1">
    <citation type="journal article" date="2019" name="Emerg. Microbes Infect.">
        <title>Comprehensive subspecies identification of 175 nontuberculous mycobacteria species based on 7547 genomic profiles.</title>
        <authorList>
            <person name="Matsumoto Y."/>
            <person name="Kinjo T."/>
            <person name="Motooka D."/>
            <person name="Nabeya D."/>
            <person name="Jung N."/>
            <person name="Uechi K."/>
            <person name="Horii T."/>
            <person name="Iida T."/>
            <person name="Fujita J."/>
            <person name="Nakamura S."/>
        </authorList>
    </citation>
    <scope>NUCLEOTIDE SEQUENCE [LARGE SCALE GENOMIC DNA]</scope>
    <source>
        <strain evidence="4 5">JCM 13323</strain>
    </source>
</reference>
<evidence type="ECO:0000313" key="4">
    <source>
        <dbReference type="EMBL" id="BBX67456.1"/>
    </source>
</evidence>
<dbReference type="CDD" id="cd03448">
    <property type="entry name" value="HDE_HSD"/>
    <property type="match status" value="1"/>
</dbReference>
<dbReference type="PANTHER" id="PTHR13078:SF59">
    <property type="entry name" value="ENOYL-COA HYDRATASE CHSH3"/>
    <property type="match status" value="1"/>
</dbReference>
<dbReference type="InterPro" id="IPR054357">
    <property type="entry name" value="MFE-2_N"/>
</dbReference>
<dbReference type="Pfam" id="PF01575">
    <property type="entry name" value="MaoC_dehydratas"/>
    <property type="match status" value="1"/>
</dbReference>
<dbReference type="Gene3D" id="3.10.129.10">
    <property type="entry name" value="Hotdog Thioesterase"/>
    <property type="match status" value="1"/>
</dbReference>
<dbReference type="GO" id="GO:0004300">
    <property type="term" value="F:enoyl-CoA hydratase activity"/>
    <property type="evidence" value="ECO:0007669"/>
    <property type="project" value="TreeGrafter"/>
</dbReference>
<proteinExistence type="inferred from homology"/>
<dbReference type="Pfam" id="PF22622">
    <property type="entry name" value="MFE-2_hydrat-2_N"/>
    <property type="match status" value="1"/>
</dbReference>
<dbReference type="GO" id="GO:0044594">
    <property type="term" value="F:17-beta-hydroxysteroid dehydrogenase (NAD+) activity"/>
    <property type="evidence" value="ECO:0007669"/>
    <property type="project" value="TreeGrafter"/>
</dbReference>
<dbReference type="GO" id="GO:0003857">
    <property type="term" value="F:(3S)-3-hydroxyacyl-CoA dehydrogenase (NAD+) activity"/>
    <property type="evidence" value="ECO:0007669"/>
    <property type="project" value="TreeGrafter"/>
</dbReference>
<evidence type="ECO:0000259" key="2">
    <source>
        <dbReference type="Pfam" id="PF01575"/>
    </source>
</evidence>
<gene>
    <name evidence="4" type="ORF">MPSYJ_09170</name>
</gene>
<comment type="similarity">
    <text evidence="1">Belongs to the enoyl-CoA hydratase/isomerase family.</text>
</comment>
<evidence type="ECO:0000259" key="3">
    <source>
        <dbReference type="Pfam" id="PF22622"/>
    </source>
</evidence>
<dbReference type="PANTHER" id="PTHR13078">
    <property type="entry name" value="PEROXISOMAL MULTIFUNCTIONAL ENZYME TYPE 2-RELATED"/>
    <property type="match status" value="1"/>
</dbReference>
<dbReference type="Proteomes" id="UP000466514">
    <property type="component" value="Chromosome"/>
</dbReference>
<dbReference type="InterPro" id="IPR029069">
    <property type="entry name" value="HotDog_dom_sf"/>
</dbReference>
<name>A0A7I7M669_9MYCO</name>
<keyword evidence="5" id="KW-1185">Reference proteome</keyword>
<dbReference type="EMBL" id="AP022574">
    <property type="protein sequence ID" value="BBX67456.1"/>
    <property type="molecule type" value="Genomic_DNA"/>
</dbReference>
<organism evidence="4 5">
    <name type="scientific">Mycolicibacterium psychrotolerans</name>
    <dbReference type="NCBI Taxonomy" id="216929"/>
    <lineage>
        <taxon>Bacteria</taxon>
        <taxon>Bacillati</taxon>
        <taxon>Actinomycetota</taxon>
        <taxon>Actinomycetes</taxon>
        <taxon>Mycobacteriales</taxon>
        <taxon>Mycobacteriaceae</taxon>
        <taxon>Mycolicibacterium</taxon>
    </lineage>
</organism>
<protein>
    <submittedName>
        <fullName evidence="4">3-alpha,7-alpha,12-alpha-trihydroxy-5-beta-choles t-24-enoyl-CoA hydratase</fullName>
    </submittedName>
</protein>
<evidence type="ECO:0000313" key="5">
    <source>
        <dbReference type="Proteomes" id="UP000466514"/>
    </source>
</evidence>
<feature type="domain" description="MaoC-like" evidence="2">
    <location>
        <begin position="159"/>
        <end position="260"/>
    </location>
</feature>
<dbReference type="AlphaFoldDB" id="A0A7I7M669"/>
<dbReference type="SUPFAM" id="SSF54637">
    <property type="entry name" value="Thioesterase/thiol ester dehydrase-isomerase"/>
    <property type="match status" value="2"/>
</dbReference>
<sequence length="283" mass="30107">MPIDPSIVGSELGSFTGSWDADDVILYHLGLGAGVPQTDPGELQYCLEDRLKVLPSFSVNGPMGVMASLLKLEGASFPPTALLHGEHEMIVHRPLPPSAKVTHNGRVAEVWDKGKAALLVVEADTVDAGGSPLVTNRYYAFIRGEGGFGGEKGQRRAVAIPDRTPDGSVQRPTMLQQALLYRLCGDKNPMHSDPAISKLGGFDVPLLHGLCTYGIALKAAVDEALDGDVTKVAKYATRFAQPVFPGDTLQIDMWREGSQVLLGVSAIGKEGPTLTNTVIDLNP</sequence>
<dbReference type="InterPro" id="IPR002539">
    <property type="entry name" value="MaoC-like_dom"/>
</dbReference>